<organism evidence="5 6">
    <name type="scientific">Halopseudomonas litoralis</name>
    <dbReference type="NCBI Taxonomy" id="797277"/>
    <lineage>
        <taxon>Bacteria</taxon>
        <taxon>Pseudomonadati</taxon>
        <taxon>Pseudomonadota</taxon>
        <taxon>Gammaproteobacteria</taxon>
        <taxon>Pseudomonadales</taxon>
        <taxon>Pseudomonadaceae</taxon>
        <taxon>Halopseudomonas</taxon>
    </lineage>
</organism>
<keyword evidence="3" id="KW-0460">Magnesium</keyword>
<dbReference type="PANTHER" id="PTHR43222">
    <property type="entry name" value="NUDIX HYDROLASE 23"/>
    <property type="match status" value="1"/>
</dbReference>
<keyword evidence="6" id="KW-1185">Reference proteome</keyword>
<dbReference type="CDD" id="cd04511">
    <property type="entry name" value="NUDIX_Hydrolase"/>
    <property type="match status" value="1"/>
</dbReference>
<evidence type="ECO:0000256" key="3">
    <source>
        <dbReference type="ARBA" id="ARBA00022842"/>
    </source>
</evidence>
<dbReference type="GO" id="GO:0016787">
    <property type="term" value="F:hydrolase activity"/>
    <property type="evidence" value="ECO:0007669"/>
    <property type="project" value="UniProtKB-KW"/>
</dbReference>
<dbReference type="PANTHER" id="PTHR43222:SF2">
    <property type="entry name" value="NUDIX HYDROLASE 23, CHLOROPLASTIC"/>
    <property type="match status" value="1"/>
</dbReference>
<evidence type="ECO:0000313" key="5">
    <source>
        <dbReference type="EMBL" id="SDR76966.1"/>
    </source>
</evidence>
<name>A0A1H1LR13_9GAMM</name>
<reference evidence="6" key="1">
    <citation type="submission" date="2016-10" db="EMBL/GenBank/DDBJ databases">
        <authorList>
            <person name="Varghese N."/>
            <person name="Submissions S."/>
        </authorList>
    </citation>
    <scope>NUCLEOTIDE SEQUENCE [LARGE SCALE GENOMIC DNA]</scope>
    <source>
        <strain evidence="6">2SM5</strain>
    </source>
</reference>
<sequence>MKFCSHCAQPIVERIPEGDTRPRYVCEHCKVVHYQNPRIVAGCLVTQERHVLLCRRAIEPRHGFWTLPAGFMENGETTEQAALRETWEEARARVLQQQLYMLFNLPHINQVYMFFRGQLADMDFAAGEESLEVRLFSEAEIPWDQLAFPTIGKTLRQYFQDYPTQHFPVRMSDIVWPRKPGNLNQ</sequence>
<protein>
    <submittedName>
        <fullName evidence="5">ADP-ribose pyrophosphatase YjhB, NUDIX family</fullName>
    </submittedName>
</protein>
<dbReference type="Gene3D" id="3.90.79.10">
    <property type="entry name" value="Nucleoside Triphosphate Pyrophosphohydrolase"/>
    <property type="match status" value="1"/>
</dbReference>
<evidence type="ECO:0000313" key="6">
    <source>
        <dbReference type="Proteomes" id="UP000243426"/>
    </source>
</evidence>
<dbReference type="PRINTS" id="PR00502">
    <property type="entry name" value="NUDIXFAMILY"/>
</dbReference>
<keyword evidence="2" id="KW-0378">Hydrolase</keyword>
<dbReference type="SUPFAM" id="SSF55811">
    <property type="entry name" value="Nudix"/>
    <property type="match status" value="1"/>
</dbReference>
<dbReference type="STRING" id="797277.SAMN05216198_0359"/>
<dbReference type="AlphaFoldDB" id="A0A1H1LR13"/>
<dbReference type="RefSeq" id="WP_090271766.1">
    <property type="nucleotide sequence ID" value="NZ_LT629748.1"/>
</dbReference>
<evidence type="ECO:0000256" key="1">
    <source>
        <dbReference type="ARBA" id="ARBA00001946"/>
    </source>
</evidence>
<dbReference type="InterPro" id="IPR020476">
    <property type="entry name" value="Nudix_hydrolase"/>
</dbReference>
<proteinExistence type="predicted"/>
<dbReference type="Proteomes" id="UP000243426">
    <property type="component" value="Chromosome I"/>
</dbReference>
<accession>A0A1H1LR13</accession>
<dbReference type="Pfam" id="PF00293">
    <property type="entry name" value="NUDIX"/>
    <property type="match status" value="1"/>
</dbReference>
<dbReference type="OrthoDB" id="5417595at2"/>
<dbReference type="InterPro" id="IPR000086">
    <property type="entry name" value="NUDIX_hydrolase_dom"/>
</dbReference>
<evidence type="ECO:0000259" key="4">
    <source>
        <dbReference type="PROSITE" id="PS51462"/>
    </source>
</evidence>
<dbReference type="InterPro" id="IPR015797">
    <property type="entry name" value="NUDIX_hydrolase-like_dom_sf"/>
</dbReference>
<gene>
    <name evidence="5" type="ORF">SAMN05216198_0359</name>
</gene>
<dbReference type="InterPro" id="IPR029401">
    <property type="entry name" value="Nudix_N"/>
</dbReference>
<feature type="domain" description="Nudix hydrolase" evidence="4">
    <location>
        <begin position="36"/>
        <end position="159"/>
    </location>
</feature>
<dbReference type="PROSITE" id="PS51462">
    <property type="entry name" value="NUDIX"/>
    <property type="match status" value="1"/>
</dbReference>
<dbReference type="Gene3D" id="2.20.70.10">
    <property type="match status" value="1"/>
</dbReference>
<dbReference type="EMBL" id="LT629748">
    <property type="protein sequence ID" value="SDR76966.1"/>
    <property type="molecule type" value="Genomic_DNA"/>
</dbReference>
<dbReference type="Pfam" id="PF14803">
    <property type="entry name" value="Zn_ribbon_Nudix"/>
    <property type="match status" value="1"/>
</dbReference>
<comment type="cofactor">
    <cofactor evidence="1">
        <name>Mg(2+)</name>
        <dbReference type="ChEBI" id="CHEBI:18420"/>
    </cofactor>
</comment>
<evidence type="ECO:0000256" key="2">
    <source>
        <dbReference type="ARBA" id="ARBA00022801"/>
    </source>
</evidence>